<dbReference type="SMART" id="SM01236">
    <property type="entry name" value="Haem_oxygenase_2"/>
    <property type="match status" value="1"/>
</dbReference>
<dbReference type="Gene3D" id="1.20.910.10">
    <property type="entry name" value="Heme oxygenase-like"/>
    <property type="match status" value="1"/>
</dbReference>
<feature type="region of interest" description="Disordered" evidence="1">
    <location>
        <begin position="362"/>
        <end position="403"/>
    </location>
</feature>
<evidence type="ECO:0000256" key="1">
    <source>
        <dbReference type="SAM" id="MobiDB-lite"/>
    </source>
</evidence>
<dbReference type="RefSeq" id="WP_344808826.1">
    <property type="nucleotide sequence ID" value="NZ_BAABBO010000018.1"/>
</dbReference>
<proteinExistence type="predicted"/>
<sequence length="450" mass="50703">MSEPLAPENHGTSRAFLKARLEEAARLPSDMPTQADHLLGWMEEAALATGEHYAQYLDSRKAGEPRRYFSSRSHALSFLQQVAPTKLVDGAWLYGVLQYWRDDRFHPLIRTYLEELGDGDPAQNHVVLYQRLLTAYGADDLPDLGDEHYLQGALQLAMGYHADEFLPELIGYNLGYEQLPLHLLITAFELDELAIDPYYFTLHVTIDNASTGHARKAVQALLATMPATGDPGAFLERVSRGYRLNDLGLKVSDIIEHFDLEQALVAMLERKSIFGRHLHSDFCSIGGKTVNEWLMRSGQMSGFLQALVDNHWVKRNEDPRQSRFWRLIDGNEAPMFGVFSACEKQLIFDWIAGNWLSHGENVHSPSDAEADRRSHTIRRRSAPGRPERIQVSKRSGPKGDLDQDVSELARELALLPEELRMQRLIRLMAPSSHATAAGLLATRLFSAVLP</sequence>
<evidence type="ECO:0000313" key="2">
    <source>
        <dbReference type="EMBL" id="GAA3975126.1"/>
    </source>
</evidence>
<dbReference type="EMBL" id="BAABBO010000018">
    <property type="protein sequence ID" value="GAA3975126.1"/>
    <property type="molecule type" value="Genomic_DNA"/>
</dbReference>
<evidence type="ECO:0000313" key="3">
    <source>
        <dbReference type="Proteomes" id="UP001501337"/>
    </source>
</evidence>
<reference evidence="3" key="1">
    <citation type="journal article" date="2019" name="Int. J. Syst. Evol. Microbiol.">
        <title>The Global Catalogue of Microorganisms (GCM) 10K type strain sequencing project: providing services to taxonomists for standard genome sequencing and annotation.</title>
        <authorList>
            <consortium name="The Broad Institute Genomics Platform"/>
            <consortium name="The Broad Institute Genome Sequencing Center for Infectious Disease"/>
            <person name="Wu L."/>
            <person name="Ma J."/>
        </authorList>
    </citation>
    <scope>NUCLEOTIDE SEQUENCE [LARGE SCALE GENOMIC DNA]</scope>
    <source>
        <strain evidence="3">JCM 17555</strain>
    </source>
</reference>
<dbReference type="Proteomes" id="UP001501337">
    <property type="component" value="Unassembled WGS sequence"/>
</dbReference>
<dbReference type="Pfam" id="PF14518">
    <property type="entry name" value="Haem_oxygenas_2"/>
    <property type="match status" value="1"/>
</dbReference>
<gene>
    <name evidence="2" type="ORF">GCM10022278_35120</name>
</gene>
<name>A0ABP7Q2K6_9GAMM</name>
<comment type="caution">
    <text evidence="2">The sequence shown here is derived from an EMBL/GenBank/DDBJ whole genome shotgun (WGS) entry which is preliminary data.</text>
</comment>
<keyword evidence="3" id="KW-1185">Reference proteome</keyword>
<protein>
    <submittedName>
        <fullName evidence="2">Iron-containing redox enzyme family protein</fullName>
    </submittedName>
</protein>
<organism evidence="2 3">
    <name type="scientific">Allohahella marinimesophila</name>
    <dbReference type="NCBI Taxonomy" id="1054972"/>
    <lineage>
        <taxon>Bacteria</taxon>
        <taxon>Pseudomonadati</taxon>
        <taxon>Pseudomonadota</taxon>
        <taxon>Gammaproteobacteria</taxon>
        <taxon>Oceanospirillales</taxon>
        <taxon>Hahellaceae</taxon>
        <taxon>Allohahella</taxon>
    </lineage>
</organism>
<accession>A0ABP7Q2K6</accession>
<dbReference type="InterPro" id="IPR016084">
    <property type="entry name" value="Haem_Oase-like_multi-hlx"/>
</dbReference>